<feature type="region of interest" description="Disordered" evidence="1">
    <location>
        <begin position="34"/>
        <end position="213"/>
    </location>
</feature>
<sequence length="370" mass="39342">MSREKSYYRNKKQMDYDDESLEEVHEKCSCKEKCYNPCCERGRPGRRGPRGRPGSPGRSGSPGPKGEDGEQGCPGRQGARGEKGEQGEKGDRGQKGERGERGFQGEKGDKGDKGDRGERGPQGDTGRQGEMGDQGEPGEQGEQGIQGERGDTGEQGERGERGDTGEQGERGDTGEQGERGDTGEQGERGDTGEQGIPGETGPRGDTGPQQPAGIATFINTYSTSTQVLATEDPVVFDSNNALFGSVSHTPGESLIYLWSPGFYHIYYNLYHIEPCQFTLFLNNNVVPGSIVGSPTGASQNSSVVIIEILQSDLIVPFIGAPGGFAATFQLRNHTSFSPTVILDGATGSGSASPQIRATITISQLTTTIIV</sequence>
<feature type="compositionally biased region" description="Basic and acidic residues" evidence="1">
    <location>
        <begin position="148"/>
        <end position="191"/>
    </location>
</feature>
<dbReference type="GO" id="GO:0031012">
    <property type="term" value="C:extracellular matrix"/>
    <property type="evidence" value="ECO:0007669"/>
    <property type="project" value="TreeGrafter"/>
</dbReference>
<feature type="compositionally biased region" description="Low complexity" evidence="1">
    <location>
        <begin position="52"/>
        <end position="64"/>
    </location>
</feature>
<reference evidence="2" key="1">
    <citation type="journal article" date="2020" name="Nature">
        <title>Giant virus diversity and host interactions through global metagenomics.</title>
        <authorList>
            <person name="Schulz F."/>
            <person name="Roux S."/>
            <person name="Paez-Espino D."/>
            <person name="Jungbluth S."/>
            <person name="Walsh D.A."/>
            <person name="Denef V.J."/>
            <person name="McMahon K.D."/>
            <person name="Konstantinidis K.T."/>
            <person name="Eloe-Fadrosh E.A."/>
            <person name="Kyrpides N.C."/>
            <person name="Woyke T."/>
        </authorList>
    </citation>
    <scope>NUCLEOTIDE SEQUENCE</scope>
    <source>
        <strain evidence="2">GVMAG-S-1021933-23</strain>
    </source>
</reference>
<feature type="compositionally biased region" description="Basic and acidic residues" evidence="1">
    <location>
        <begin position="79"/>
        <end position="121"/>
    </location>
</feature>
<dbReference type="PANTHER" id="PTHR24023:SF1082">
    <property type="entry name" value="COLLAGEN TRIPLE HELIX REPEAT"/>
    <property type="match status" value="1"/>
</dbReference>
<feature type="compositionally biased region" description="Basic and acidic residues" evidence="1">
    <location>
        <begin position="1"/>
        <end position="15"/>
    </location>
</feature>
<dbReference type="GO" id="GO:0005615">
    <property type="term" value="C:extracellular space"/>
    <property type="evidence" value="ECO:0007669"/>
    <property type="project" value="TreeGrafter"/>
</dbReference>
<dbReference type="InterPro" id="IPR008160">
    <property type="entry name" value="Collagen"/>
</dbReference>
<dbReference type="Pfam" id="PF01391">
    <property type="entry name" value="Collagen"/>
    <property type="match status" value="1"/>
</dbReference>
<dbReference type="Gene3D" id="2.60.120.40">
    <property type="match status" value="1"/>
</dbReference>
<accession>A0A6C0AFG6</accession>
<dbReference type="EMBL" id="MN740598">
    <property type="protein sequence ID" value="QHS78508.1"/>
    <property type="molecule type" value="Genomic_DNA"/>
</dbReference>
<protein>
    <submittedName>
        <fullName evidence="2">Uncharacterized protein</fullName>
    </submittedName>
</protein>
<dbReference type="InterPro" id="IPR008983">
    <property type="entry name" value="Tumour_necrosis_fac-like_dom"/>
</dbReference>
<proteinExistence type="predicted"/>
<evidence type="ECO:0000256" key="1">
    <source>
        <dbReference type="SAM" id="MobiDB-lite"/>
    </source>
</evidence>
<dbReference type="AlphaFoldDB" id="A0A6C0AFG6"/>
<organism evidence="2">
    <name type="scientific">viral metagenome</name>
    <dbReference type="NCBI Taxonomy" id="1070528"/>
    <lineage>
        <taxon>unclassified sequences</taxon>
        <taxon>metagenomes</taxon>
        <taxon>organismal metagenomes</taxon>
    </lineage>
</organism>
<name>A0A6C0AFG6_9ZZZZ</name>
<evidence type="ECO:0000313" key="2">
    <source>
        <dbReference type="EMBL" id="QHS78508.1"/>
    </source>
</evidence>
<dbReference type="PANTHER" id="PTHR24023">
    <property type="entry name" value="COLLAGEN ALPHA"/>
    <property type="match status" value="1"/>
</dbReference>
<dbReference type="InterPro" id="IPR050149">
    <property type="entry name" value="Collagen_superfamily"/>
</dbReference>
<feature type="region of interest" description="Disordered" evidence="1">
    <location>
        <begin position="1"/>
        <end position="22"/>
    </location>
</feature>